<name>A0A7E4VA23_PANRE</name>
<protein>
    <submittedName>
        <fullName evidence="3">Transmembrane protein</fullName>
    </submittedName>
</protein>
<dbReference type="Proteomes" id="UP000492821">
    <property type="component" value="Unassembled WGS sequence"/>
</dbReference>
<accession>A0A7E4VA23</accession>
<keyword evidence="1" id="KW-0472">Membrane</keyword>
<organism evidence="2 3">
    <name type="scientific">Panagrellus redivivus</name>
    <name type="common">Microworm</name>
    <dbReference type="NCBI Taxonomy" id="6233"/>
    <lineage>
        <taxon>Eukaryota</taxon>
        <taxon>Metazoa</taxon>
        <taxon>Ecdysozoa</taxon>
        <taxon>Nematoda</taxon>
        <taxon>Chromadorea</taxon>
        <taxon>Rhabditida</taxon>
        <taxon>Tylenchina</taxon>
        <taxon>Panagrolaimomorpha</taxon>
        <taxon>Panagrolaimoidea</taxon>
        <taxon>Panagrolaimidae</taxon>
        <taxon>Panagrellus</taxon>
    </lineage>
</organism>
<dbReference type="AlphaFoldDB" id="A0A7E4VA23"/>
<evidence type="ECO:0000313" key="3">
    <source>
        <dbReference type="WBParaSite" id="Pan_g18467.t1"/>
    </source>
</evidence>
<evidence type="ECO:0000313" key="2">
    <source>
        <dbReference type="Proteomes" id="UP000492821"/>
    </source>
</evidence>
<evidence type="ECO:0000256" key="1">
    <source>
        <dbReference type="SAM" id="Phobius"/>
    </source>
</evidence>
<keyword evidence="2" id="KW-1185">Reference proteome</keyword>
<dbReference type="WBParaSite" id="Pan_g18467.t1">
    <property type="protein sequence ID" value="Pan_g18467.t1"/>
    <property type="gene ID" value="Pan_g18467"/>
</dbReference>
<feature type="transmembrane region" description="Helical" evidence="1">
    <location>
        <begin position="157"/>
        <end position="184"/>
    </location>
</feature>
<feature type="transmembrane region" description="Helical" evidence="1">
    <location>
        <begin position="30"/>
        <end position="50"/>
    </location>
</feature>
<keyword evidence="1" id="KW-1133">Transmembrane helix</keyword>
<reference evidence="3" key="2">
    <citation type="submission" date="2020-10" db="UniProtKB">
        <authorList>
            <consortium name="WormBaseParasite"/>
        </authorList>
    </citation>
    <scope>IDENTIFICATION</scope>
</reference>
<feature type="transmembrane region" description="Helical" evidence="1">
    <location>
        <begin position="89"/>
        <end position="113"/>
    </location>
</feature>
<keyword evidence="1" id="KW-0812">Transmembrane</keyword>
<proteinExistence type="predicted"/>
<reference evidence="2" key="1">
    <citation type="journal article" date="2013" name="Genetics">
        <title>The draft genome and transcriptome of Panagrellus redivivus are shaped by the harsh demands of a free-living lifestyle.</title>
        <authorList>
            <person name="Srinivasan J."/>
            <person name="Dillman A.R."/>
            <person name="Macchietto M.G."/>
            <person name="Heikkinen L."/>
            <person name="Lakso M."/>
            <person name="Fracchia K.M."/>
            <person name="Antoshechkin I."/>
            <person name="Mortazavi A."/>
            <person name="Wong G."/>
            <person name="Sternberg P.W."/>
        </authorList>
    </citation>
    <scope>NUCLEOTIDE SEQUENCE [LARGE SCALE GENOMIC DNA]</scope>
    <source>
        <strain evidence="2">MT8872</strain>
    </source>
</reference>
<sequence>MFFGLHDWLSEPTRRPNECCQCGSLKCRRLTLLILIFPFTFALGVLAMLLWTRLNFVLPVAIIGITVFVQILTLFIAMPAFFDERRYRWLIPLTCASAAGVAVWVLLVIIYIVKLIVTPNGVATTFHNADASIFLPGIPHGGLGERGEGWTENERNIHILGTILFLLPIQLFLCYVAYGVLFIFKARNGPEKVRYVQPKRMPAHVVILDQSVEEGIYGARSDEFRKGRP</sequence>
<feature type="transmembrane region" description="Helical" evidence="1">
    <location>
        <begin position="56"/>
        <end position="77"/>
    </location>
</feature>